<sequence>MARIAYNSITVTVLSETGFLSNGVATSSIMVYFEQYIVFPAETQVYIGILILTLFLLVIAAVFVGMMMYRLSMDIRMQNETLGVGDRAQARKVEGKKQ</sequence>
<evidence type="ECO:0000313" key="2">
    <source>
        <dbReference type="EMBL" id="KAF5850539.1"/>
    </source>
</evidence>
<comment type="caution">
    <text evidence="2">The sequence shown here is derived from an EMBL/GenBank/DDBJ whole genome shotgun (WGS) entry which is preliminary data.</text>
</comment>
<feature type="transmembrane region" description="Helical" evidence="1">
    <location>
        <begin position="12"/>
        <end position="33"/>
    </location>
</feature>
<protein>
    <submittedName>
        <fullName evidence="2">Uncharacterized protein</fullName>
    </submittedName>
</protein>
<keyword evidence="1" id="KW-0812">Transmembrane</keyword>
<evidence type="ECO:0000313" key="3">
    <source>
        <dbReference type="Proteomes" id="UP000624244"/>
    </source>
</evidence>
<feature type="transmembrane region" description="Helical" evidence="1">
    <location>
        <begin position="45"/>
        <end position="69"/>
    </location>
</feature>
<accession>A0A8H5ZKL1</accession>
<name>A0A8H5ZKL1_COCSA</name>
<keyword evidence="1" id="KW-1133">Transmembrane helix</keyword>
<dbReference type="AlphaFoldDB" id="A0A8H5ZKL1"/>
<reference evidence="2" key="1">
    <citation type="submission" date="2019-11" db="EMBL/GenBank/DDBJ databases">
        <title>Bipolaris sorokiniana Genome sequencing.</title>
        <authorList>
            <person name="Wang H."/>
        </authorList>
    </citation>
    <scope>NUCLEOTIDE SEQUENCE</scope>
</reference>
<dbReference type="Proteomes" id="UP000624244">
    <property type="component" value="Unassembled WGS sequence"/>
</dbReference>
<keyword evidence="1" id="KW-0472">Membrane</keyword>
<organism evidence="2 3">
    <name type="scientific">Cochliobolus sativus</name>
    <name type="common">Common root rot and spot blotch fungus</name>
    <name type="synonym">Bipolaris sorokiniana</name>
    <dbReference type="NCBI Taxonomy" id="45130"/>
    <lineage>
        <taxon>Eukaryota</taxon>
        <taxon>Fungi</taxon>
        <taxon>Dikarya</taxon>
        <taxon>Ascomycota</taxon>
        <taxon>Pezizomycotina</taxon>
        <taxon>Dothideomycetes</taxon>
        <taxon>Pleosporomycetidae</taxon>
        <taxon>Pleosporales</taxon>
        <taxon>Pleosporineae</taxon>
        <taxon>Pleosporaceae</taxon>
        <taxon>Bipolaris</taxon>
    </lineage>
</organism>
<evidence type="ECO:0000256" key="1">
    <source>
        <dbReference type="SAM" id="Phobius"/>
    </source>
</evidence>
<proteinExistence type="predicted"/>
<dbReference type="EMBL" id="WNKQ01000006">
    <property type="protein sequence ID" value="KAF5850539.1"/>
    <property type="molecule type" value="Genomic_DNA"/>
</dbReference>
<gene>
    <name evidence="2" type="ORF">GGP41_010212</name>
</gene>